<dbReference type="InterPro" id="IPR024788">
    <property type="entry name" value="Malectin-like_Carb-bd_dom"/>
</dbReference>
<dbReference type="GO" id="GO:0016020">
    <property type="term" value="C:membrane"/>
    <property type="evidence" value="ECO:0007669"/>
    <property type="project" value="UniProtKB-SubCell"/>
</dbReference>
<keyword evidence="2" id="KW-1133">Transmembrane helix</keyword>
<protein>
    <recommendedName>
        <fullName evidence="3">Malectin-like domain-containing protein</fullName>
    </recommendedName>
</protein>
<evidence type="ECO:0000313" key="5">
    <source>
        <dbReference type="Proteomes" id="UP000607653"/>
    </source>
</evidence>
<dbReference type="Proteomes" id="UP000607653">
    <property type="component" value="Unassembled WGS sequence"/>
</dbReference>
<evidence type="ECO:0000313" key="4">
    <source>
        <dbReference type="EMBL" id="DAD23920.1"/>
    </source>
</evidence>
<feature type="transmembrane region" description="Helical" evidence="2">
    <location>
        <begin position="121"/>
        <end position="141"/>
    </location>
</feature>
<accession>A0A822XU60</accession>
<keyword evidence="5" id="KW-1185">Reference proteome</keyword>
<organism evidence="4 5">
    <name type="scientific">Nelumbo nucifera</name>
    <name type="common">Sacred lotus</name>
    <dbReference type="NCBI Taxonomy" id="4432"/>
    <lineage>
        <taxon>Eukaryota</taxon>
        <taxon>Viridiplantae</taxon>
        <taxon>Streptophyta</taxon>
        <taxon>Embryophyta</taxon>
        <taxon>Tracheophyta</taxon>
        <taxon>Spermatophyta</taxon>
        <taxon>Magnoliopsida</taxon>
        <taxon>Proteales</taxon>
        <taxon>Nelumbonaceae</taxon>
        <taxon>Nelumbo</taxon>
    </lineage>
</organism>
<keyword evidence="2" id="KW-0812">Transmembrane</keyword>
<evidence type="ECO:0000256" key="1">
    <source>
        <dbReference type="ARBA" id="ARBA00004167"/>
    </source>
</evidence>
<comment type="caution">
    <text evidence="4">The sequence shown here is derived from an EMBL/GenBank/DDBJ whole genome shotgun (WGS) entry which is preliminary data.</text>
</comment>
<reference evidence="4 5" key="1">
    <citation type="journal article" date="2020" name="Mol. Biol. Evol.">
        <title>Distinct Expression and Methylation Patterns for Genes with Different Fates following a Single Whole-Genome Duplication in Flowering Plants.</title>
        <authorList>
            <person name="Shi T."/>
            <person name="Rahmani R.S."/>
            <person name="Gugger P.F."/>
            <person name="Wang M."/>
            <person name="Li H."/>
            <person name="Zhang Y."/>
            <person name="Li Z."/>
            <person name="Wang Q."/>
            <person name="Van de Peer Y."/>
            <person name="Marchal K."/>
            <person name="Chen J."/>
        </authorList>
    </citation>
    <scope>NUCLEOTIDE SEQUENCE [LARGE SCALE GENOMIC DNA]</scope>
    <source>
        <tissue evidence="4">Leaf</tissue>
    </source>
</reference>
<gene>
    <name evidence="4" type="ORF">HUJ06_025383</name>
</gene>
<dbReference type="EMBL" id="DUZY01000001">
    <property type="protein sequence ID" value="DAD23920.1"/>
    <property type="molecule type" value="Genomic_DNA"/>
</dbReference>
<feature type="domain" description="Malectin-like" evidence="3">
    <location>
        <begin position="32"/>
        <end position="97"/>
    </location>
</feature>
<keyword evidence="2" id="KW-0472">Membrane</keyword>
<sequence length="161" mass="18915">MGPRQQVCPPGSAQISDSLHLCSFSLEGCIHRKFCYVLPVTPNVNYLVRPTYFYGGINGIDLPPVFDQRVGGMFWSIVNTTKDYTTGRWSYYEGVFVACGWEDDEHLCCWKYVQIQTHLFMLWKLFVWTLIFFFCFSFLKFETPRNSRELMIIVIHRILEV</sequence>
<evidence type="ECO:0000259" key="3">
    <source>
        <dbReference type="Pfam" id="PF12819"/>
    </source>
</evidence>
<name>A0A822XU60_NELNU</name>
<proteinExistence type="predicted"/>
<dbReference type="AlphaFoldDB" id="A0A822XU60"/>
<dbReference type="Pfam" id="PF12819">
    <property type="entry name" value="Malectin_like"/>
    <property type="match status" value="1"/>
</dbReference>
<evidence type="ECO:0000256" key="2">
    <source>
        <dbReference type="SAM" id="Phobius"/>
    </source>
</evidence>
<comment type="subcellular location">
    <subcellularLocation>
        <location evidence="1">Membrane</location>
        <topology evidence="1">Single-pass membrane protein</topology>
    </subcellularLocation>
</comment>